<dbReference type="OrthoDB" id="3461417at2"/>
<evidence type="ECO:0000256" key="3">
    <source>
        <dbReference type="ARBA" id="ARBA00023125"/>
    </source>
</evidence>
<evidence type="ECO:0000256" key="4">
    <source>
        <dbReference type="ARBA" id="ARBA00023163"/>
    </source>
</evidence>
<evidence type="ECO:0000313" key="7">
    <source>
        <dbReference type="Proteomes" id="UP000184363"/>
    </source>
</evidence>
<dbReference type="SUPFAM" id="SSF53850">
    <property type="entry name" value="Periplasmic binding protein-like II"/>
    <property type="match status" value="1"/>
</dbReference>
<feature type="domain" description="HTH lysR-type" evidence="5">
    <location>
        <begin position="1"/>
        <end position="58"/>
    </location>
</feature>
<dbReference type="SUPFAM" id="SSF46785">
    <property type="entry name" value="Winged helix' DNA-binding domain"/>
    <property type="match status" value="1"/>
</dbReference>
<evidence type="ECO:0000313" key="6">
    <source>
        <dbReference type="EMBL" id="SHK03025.1"/>
    </source>
</evidence>
<dbReference type="InterPro" id="IPR036388">
    <property type="entry name" value="WH-like_DNA-bd_sf"/>
</dbReference>
<proteinExistence type="inferred from homology"/>
<evidence type="ECO:0000256" key="2">
    <source>
        <dbReference type="ARBA" id="ARBA00023015"/>
    </source>
</evidence>
<name>A0A1M6P4Y2_PSETH</name>
<evidence type="ECO:0000256" key="1">
    <source>
        <dbReference type="ARBA" id="ARBA00009437"/>
    </source>
</evidence>
<dbReference type="InterPro" id="IPR036390">
    <property type="entry name" value="WH_DNA-bd_sf"/>
</dbReference>
<dbReference type="RefSeq" id="WP_073455210.1">
    <property type="nucleotide sequence ID" value="NZ_FRAP01000002.1"/>
</dbReference>
<dbReference type="PANTHER" id="PTHR30126:SF39">
    <property type="entry name" value="HTH-TYPE TRANSCRIPTIONAL REGULATOR CYSL"/>
    <property type="match status" value="1"/>
</dbReference>
<organism evidence="6 7">
    <name type="scientific">Pseudonocardia thermophila</name>
    <dbReference type="NCBI Taxonomy" id="1848"/>
    <lineage>
        <taxon>Bacteria</taxon>
        <taxon>Bacillati</taxon>
        <taxon>Actinomycetota</taxon>
        <taxon>Actinomycetes</taxon>
        <taxon>Pseudonocardiales</taxon>
        <taxon>Pseudonocardiaceae</taxon>
        <taxon>Pseudonocardia</taxon>
    </lineage>
</organism>
<keyword evidence="7" id="KW-1185">Reference proteome</keyword>
<sequence>MDFAQVELVLALDEARSLSGAAELLGTTTTAVSQQLRRLEREVGGEVFVRTPHGVVPTPAADLLLRRARRVATTMETLTAGRAGAAAELVRVTALDSAAEHLARAVRRARQQAPDLRVEIREARTAPELLAAVRDGRTGLGIGYLDARDVRWSHRRELVLDPVAHDECCVVLPPACADLPDPLPVTELPDLDVVTTTQDAVSRRLVERVLARAGVRRRAGIATAHRAMLVPLVRAGAGMAWTTLEAVAPAAPGVVVRRVVPAVTLPVYVVRPAEPPTGGAALLHALLTDRAAERRAGA</sequence>
<accession>A0A1M6P4Y2</accession>
<dbReference type="Gene3D" id="3.40.190.10">
    <property type="entry name" value="Periplasmic binding protein-like II"/>
    <property type="match status" value="2"/>
</dbReference>
<dbReference type="InterPro" id="IPR000847">
    <property type="entry name" value="LysR_HTH_N"/>
</dbReference>
<dbReference type="PROSITE" id="PS50931">
    <property type="entry name" value="HTH_LYSR"/>
    <property type="match status" value="1"/>
</dbReference>
<dbReference type="Proteomes" id="UP000184363">
    <property type="component" value="Unassembled WGS sequence"/>
</dbReference>
<dbReference type="GO" id="GO:0000976">
    <property type="term" value="F:transcription cis-regulatory region binding"/>
    <property type="evidence" value="ECO:0007669"/>
    <property type="project" value="TreeGrafter"/>
</dbReference>
<dbReference type="EMBL" id="FRAP01000002">
    <property type="protein sequence ID" value="SHK03025.1"/>
    <property type="molecule type" value="Genomic_DNA"/>
</dbReference>
<dbReference type="Gene3D" id="1.10.10.10">
    <property type="entry name" value="Winged helix-like DNA-binding domain superfamily/Winged helix DNA-binding domain"/>
    <property type="match status" value="1"/>
</dbReference>
<dbReference type="InterPro" id="IPR005119">
    <property type="entry name" value="LysR_subst-bd"/>
</dbReference>
<dbReference type="PANTHER" id="PTHR30126">
    <property type="entry name" value="HTH-TYPE TRANSCRIPTIONAL REGULATOR"/>
    <property type="match status" value="1"/>
</dbReference>
<dbReference type="GO" id="GO:0003700">
    <property type="term" value="F:DNA-binding transcription factor activity"/>
    <property type="evidence" value="ECO:0007669"/>
    <property type="project" value="InterPro"/>
</dbReference>
<keyword evidence="2" id="KW-0805">Transcription regulation</keyword>
<dbReference type="AlphaFoldDB" id="A0A1M6P4Y2"/>
<evidence type="ECO:0000259" key="5">
    <source>
        <dbReference type="PROSITE" id="PS50931"/>
    </source>
</evidence>
<dbReference type="Pfam" id="PF03466">
    <property type="entry name" value="LysR_substrate"/>
    <property type="match status" value="1"/>
</dbReference>
<comment type="similarity">
    <text evidence="1">Belongs to the LysR transcriptional regulatory family.</text>
</comment>
<dbReference type="Pfam" id="PF00126">
    <property type="entry name" value="HTH_1"/>
    <property type="match status" value="1"/>
</dbReference>
<keyword evidence="4" id="KW-0804">Transcription</keyword>
<reference evidence="6 7" key="1">
    <citation type="submission" date="2016-11" db="EMBL/GenBank/DDBJ databases">
        <authorList>
            <person name="Jaros S."/>
            <person name="Januszkiewicz K."/>
            <person name="Wedrychowicz H."/>
        </authorList>
    </citation>
    <scope>NUCLEOTIDE SEQUENCE [LARGE SCALE GENOMIC DNA]</scope>
    <source>
        <strain evidence="6 7">DSM 43832</strain>
    </source>
</reference>
<dbReference type="STRING" id="1848.SAMN05443637_10251"/>
<protein>
    <submittedName>
        <fullName evidence="6">DNA-binding transcriptional regulator, LysR family</fullName>
    </submittedName>
</protein>
<keyword evidence="3 6" id="KW-0238">DNA-binding</keyword>
<gene>
    <name evidence="6" type="ORF">SAMN05443637_10251</name>
</gene>